<reference evidence="1" key="1">
    <citation type="submission" date="2023-04" db="EMBL/GenBank/DDBJ databases">
        <title>Ambrosiozyma monospora NBRC 10751.</title>
        <authorList>
            <person name="Ichikawa N."/>
            <person name="Sato H."/>
            <person name="Tonouchi N."/>
        </authorList>
    </citation>
    <scope>NUCLEOTIDE SEQUENCE</scope>
    <source>
        <strain evidence="1">NBRC 10751</strain>
    </source>
</reference>
<evidence type="ECO:0000313" key="1">
    <source>
        <dbReference type="EMBL" id="GME73508.1"/>
    </source>
</evidence>
<dbReference type="EMBL" id="BSXS01000690">
    <property type="protein sequence ID" value="GME73508.1"/>
    <property type="molecule type" value="Genomic_DNA"/>
</dbReference>
<name>A0ACB5SUL6_AMBMO</name>
<evidence type="ECO:0000313" key="2">
    <source>
        <dbReference type="Proteomes" id="UP001165064"/>
    </source>
</evidence>
<keyword evidence="2" id="KW-1185">Reference proteome</keyword>
<protein>
    <submittedName>
        <fullName evidence="1">Unnamed protein product</fullName>
    </submittedName>
</protein>
<sequence length="88" mass="9989">MLSKNLDTQKTNENHSEEQTQGSPSVTNTQSEKSSTTSIDNGKDKDGKKKPHYLDRPYEPFDFTESLKTRYPHGFNFGDTTGMSEKKN</sequence>
<proteinExistence type="predicted"/>
<dbReference type="Proteomes" id="UP001165064">
    <property type="component" value="Unassembled WGS sequence"/>
</dbReference>
<comment type="caution">
    <text evidence="1">The sequence shown here is derived from an EMBL/GenBank/DDBJ whole genome shotgun (WGS) entry which is preliminary data.</text>
</comment>
<gene>
    <name evidence="1" type="ORF">Amon02_000142900</name>
</gene>
<organism evidence="1 2">
    <name type="scientific">Ambrosiozyma monospora</name>
    <name type="common">Yeast</name>
    <name type="synonym">Endomycopsis monosporus</name>
    <dbReference type="NCBI Taxonomy" id="43982"/>
    <lineage>
        <taxon>Eukaryota</taxon>
        <taxon>Fungi</taxon>
        <taxon>Dikarya</taxon>
        <taxon>Ascomycota</taxon>
        <taxon>Saccharomycotina</taxon>
        <taxon>Pichiomycetes</taxon>
        <taxon>Pichiales</taxon>
        <taxon>Pichiaceae</taxon>
        <taxon>Ambrosiozyma</taxon>
    </lineage>
</organism>
<accession>A0ACB5SUL6</accession>